<evidence type="ECO:0000259" key="4">
    <source>
        <dbReference type="PROSITE" id="PS50930"/>
    </source>
</evidence>
<feature type="modified residue" description="4-aspartylphosphate" evidence="2">
    <location>
        <position position="56"/>
    </location>
</feature>
<dbReference type="SUPFAM" id="SSF52172">
    <property type="entry name" value="CheY-like"/>
    <property type="match status" value="1"/>
</dbReference>
<dbReference type="PANTHER" id="PTHR37299">
    <property type="entry name" value="TRANSCRIPTIONAL REGULATOR-RELATED"/>
    <property type="match status" value="1"/>
</dbReference>
<accession>A0A0J8JQE5</accession>
<dbReference type="PATRIC" id="fig|1513271.3.peg.501"/>
<gene>
    <name evidence="5" type="ORF">XM47_02365</name>
</gene>
<dbReference type="SMART" id="SM00850">
    <property type="entry name" value="LytTR"/>
    <property type="match status" value="1"/>
</dbReference>
<dbReference type="GO" id="GO:0003677">
    <property type="term" value="F:DNA binding"/>
    <property type="evidence" value="ECO:0007669"/>
    <property type="project" value="InterPro"/>
</dbReference>
<keyword evidence="6" id="KW-1185">Reference proteome</keyword>
<dbReference type="Gene3D" id="2.40.50.1020">
    <property type="entry name" value="LytTr DNA-binding domain"/>
    <property type="match status" value="1"/>
</dbReference>
<dbReference type="OrthoDB" id="236568at2"/>
<feature type="domain" description="Response regulatory" evidence="3">
    <location>
        <begin position="5"/>
        <end position="118"/>
    </location>
</feature>
<comment type="caution">
    <text evidence="5">The sequence shown here is derived from an EMBL/GenBank/DDBJ whole genome shotgun (WGS) entry which is preliminary data.</text>
</comment>
<evidence type="ECO:0000256" key="1">
    <source>
        <dbReference type="ARBA" id="ARBA00023012"/>
    </source>
</evidence>
<evidence type="ECO:0000313" key="6">
    <source>
        <dbReference type="Proteomes" id="UP000037600"/>
    </source>
</evidence>
<dbReference type="GO" id="GO:0000156">
    <property type="term" value="F:phosphorelay response regulator activity"/>
    <property type="evidence" value="ECO:0007669"/>
    <property type="project" value="InterPro"/>
</dbReference>
<dbReference type="STRING" id="1513271.XM47_02365"/>
<dbReference type="PROSITE" id="PS50110">
    <property type="entry name" value="RESPONSE_REGULATORY"/>
    <property type="match status" value="1"/>
</dbReference>
<protein>
    <submittedName>
        <fullName evidence="5">Chemotaxis protein CheY</fullName>
    </submittedName>
</protein>
<organism evidence="5 6">
    <name type="scientific">Catenovulum maritimum</name>
    <dbReference type="NCBI Taxonomy" id="1513271"/>
    <lineage>
        <taxon>Bacteria</taxon>
        <taxon>Pseudomonadati</taxon>
        <taxon>Pseudomonadota</taxon>
        <taxon>Gammaproteobacteria</taxon>
        <taxon>Alteromonadales</taxon>
        <taxon>Alteromonadaceae</taxon>
        <taxon>Catenovulum</taxon>
    </lineage>
</organism>
<dbReference type="AlphaFoldDB" id="A0A0J8JQE5"/>
<evidence type="ECO:0000256" key="2">
    <source>
        <dbReference type="PROSITE-ProRule" id="PRU00169"/>
    </source>
</evidence>
<dbReference type="Proteomes" id="UP000037600">
    <property type="component" value="Unassembled WGS sequence"/>
</dbReference>
<keyword evidence="2" id="KW-0597">Phosphoprotein</keyword>
<dbReference type="SMART" id="SM00448">
    <property type="entry name" value="REC"/>
    <property type="match status" value="1"/>
</dbReference>
<proteinExistence type="predicted"/>
<dbReference type="Gene3D" id="3.40.50.2300">
    <property type="match status" value="1"/>
</dbReference>
<evidence type="ECO:0000259" key="3">
    <source>
        <dbReference type="PROSITE" id="PS50110"/>
    </source>
</evidence>
<dbReference type="PROSITE" id="PS50930">
    <property type="entry name" value="HTH_LYTTR"/>
    <property type="match status" value="1"/>
</dbReference>
<evidence type="ECO:0000313" key="5">
    <source>
        <dbReference type="EMBL" id="KMT66961.1"/>
    </source>
</evidence>
<keyword evidence="1" id="KW-0902">Two-component regulatory system</keyword>
<dbReference type="PANTHER" id="PTHR37299:SF1">
    <property type="entry name" value="STAGE 0 SPORULATION PROTEIN A HOMOLOG"/>
    <property type="match status" value="1"/>
</dbReference>
<sequence length="253" mass="28779">MQTINTIIVDDEPLALTLLSAKLKQFPQINILAQCSNGRQALEQITSLSPDLIFLDIEMPGLNGLEVIKKVQTDIMPLVIFTTAFEQYALDAFNVNAVDYILKPIDEQYIHRAVERASTRLVNINEENHEKSKILAAIQSINAVEDKKVVIKDGNEITLVEQSQIEWIDAAGDYCCIHSKGLTHIKRCTIASMLDELDPQYFKRIHRSTIVNLNYINKVTPLSKGEYFLHLNEFEKVKVSRTYKETIKAFLSK</sequence>
<reference evidence="5 6" key="1">
    <citation type="submission" date="2015-04" db="EMBL/GenBank/DDBJ databases">
        <title>Draft Genome Sequence of the Novel Agar-Digesting Marine Bacterium Q1.</title>
        <authorList>
            <person name="Li Y."/>
            <person name="Li D."/>
            <person name="Chen G."/>
            <person name="Du Z."/>
        </authorList>
    </citation>
    <scope>NUCLEOTIDE SEQUENCE [LARGE SCALE GENOMIC DNA]</scope>
    <source>
        <strain evidence="5 6">Q1</strain>
    </source>
</reference>
<dbReference type="RefSeq" id="WP_048688996.1">
    <property type="nucleotide sequence ID" value="NZ_KQ130482.1"/>
</dbReference>
<dbReference type="InterPro" id="IPR001789">
    <property type="entry name" value="Sig_transdc_resp-reg_receiver"/>
</dbReference>
<name>A0A0J8JQE5_9ALTE</name>
<dbReference type="Pfam" id="PF04397">
    <property type="entry name" value="LytTR"/>
    <property type="match status" value="1"/>
</dbReference>
<feature type="domain" description="HTH LytTR-type" evidence="4">
    <location>
        <begin position="149"/>
        <end position="253"/>
    </location>
</feature>
<dbReference type="InterPro" id="IPR011006">
    <property type="entry name" value="CheY-like_superfamily"/>
</dbReference>
<dbReference type="InterPro" id="IPR046947">
    <property type="entry name" value="LytR-like"/>
</dbReference>
<dbReference type="InterPro" id="IPR007492">
    <property type="entry name" value="LytTR_DNA-bd_dom"/>
</dbReference>
<dbReference type="EMBL" id="LAZL01000002">
    <property type="protein sequence ID" value="KMT66961.1"/>
    <property type="molecule type" value="Genomic_DNA"/>
</dbReference>
<dbReference type="Pfam" id="PF00072">
    <property type="entry name" value="Response_reg"/>
    <property type="match status" value="1"/>
</dbReference>